<evidence type="ECO:0000256" key="2">
    <source>
        <dbReference type="ARBA" id="ARBA00022581"/>
    </source>
</evidence>
<feature type="compositionally biased region" description="Low complexity" evidence="3">
    <location>
        <begin position="11"/>
        <end position="22"/>
    </location>
</feature>
<proteinExistence type="predicted"/>
<protein>
    <submittedName>
        <fullName evidence="5">Tail fiber protein</fullName>
    </submittedName>
</protein>
<dbReference type="GeneID" id="48848001"/>
<dbReference type="EMBL" id="WSFA01000050">
    <property type="protein sequence ID" value="NDL40628.1"/>
    <property type="molecule type" value="Genomic_DNA"/>
</dbReference>
<feature type="region of interest" description="Disordered" evidence="3">
    <location>
        <begin position="394"/>
        <end position="416"/>
    </location>
</feature>
<evidence type="ECO:0000259" key="4">
    <source>
        <dbReference type="Pfam" id="PF07484"/>
    </source>
</evidence>
<evidence type="ECO:0000313" key="5">
    <source>
        <dbReference type="EMBL" id="NDL40628.1"/>
    </source>
</evidence>
<dbReference type="InterPro" id="IPR011083">
    <property type="entry name" value="Phage_tail_collar_dom"/>
</dbReference>
<feature type="region of interest" description="Disordered" evidence="3">
    <location>
        <begin position="304"/>
        <end position="325"/>
    </location>
</feature>
<dbReference type="SUPFAM" id="SSF51225">
    <property type="entry name" value="Fibre shaft of virus attachment proteins"/>
    <property type="match status" value="1"/>
</dbReference>
<evidence type="ECO:0000313" key="6">
    <source>
        <dbReference type="Proteomes" id="UP000479300"/>
    </source>
</evidence>
<evidence type="ECO:0000256" key="3">
    <source>
        <dbReference type="SAM" id="MobiDB-lite"/>
    </source>
</evidence>
<dbReference type="Pfam" id="PF07484">
    <property type="entry name" value="Collar"/>
    <property type="match status" value="1"/>
</dbReference>
<feature type="region of interest" description="Disordered" evidence="3">
    <location>
        <begin position="1"/>
        <end position="34"/>
    </location>
</feature>
<dbReference type="RefSeq" id="WP_011146000.1">
    <property type="nucleotide sequence ID" value="NZ_CAWPGE010000008.1"/>
</dbReference>
<sequence length="434" mass="45695">MEKEHNPYNSETNLETNLENTNIKSTGPSADDLKSRFKEGSIPLQTDYADLIDIADIGRRAVGKAPDQTNNPNSALELDDNSGLKIKINSTGGLKADQDGLSVKLKDKSLLADPNGLAVNAGRGVKINNDQLEVDGYHGIEIVNEGVKVKASNGINVNSDGVSVKAGNGISVSGKGVEVKAKDKGSISVDSDGIAVKYWDGGGIVATDNSGLYLKLEGGNTNNGWSGVSGLSLSKNGVKVKAGNGITVDSSGVSIDPKTVLPKGMIVMFSGSSAPTGWAFCDGNHGTPDLRSRFVMCSETISETGKSSNKASGSGNGKNYSRNTTSTTVSVSVTVKNTTLTESQIPYHYHIGGMGYWTNKGMKYGTEYYSEYASYIRNDLDSVMQSANGARYAYTSPSGGGQGHNHPATASSPSHDHSVNVIPPYYLLAFIMKL</sequence>
<comment type="subcellular location">
    <subcellularLocation>
        <location evidence="1">Virion</location>
    </subcellularLocation>
</comment>
<dbReference type="GO" id="GO:0019062">
    <property type="term" value="P:virion attachment to host cell"/>
    <property type="evidence" value="ECO:0007669"/>
    <property type="project" value="InterPro"/>
</dbReference>
<feature type="domain" description="Phage tail collar" evidence="4">
    <location>
        <begin position="264"/>
        <end position="284"/>
    </location>
</feature>
<organism evidence="5 6">
    <name type="scientific">Photorhabdus laumondii subsp. laumondii</name>
    <name type="common">Photorhabdus luminescens subsp. laumondii</name>
    <dbReference type="NCBI Taxonomy" id="141679"/>
    <lineage>
        <taxon>Bacteria</taxon>
        <taxon>Pseudomonadati</taxon>
        <taxon>Pseudomonadota</taxon>
        <taxon>Gammaproteobacteria</taxon>
        <taxon>Enterobacterales</taxon>
        <taxon>Morganellaceae</taxon>
        <taxon>Photorhabdus</taxon>
    </lineage>
</organism>
<comment type="caution">
    <text evidence="5">The sequence shown here is derived from an EMBL/GenBank/DDBJ whole genome shotgun (WGS) entry which is preliminary data.</text>
</comment>
<gene>
    <name evidence="5" type="ORF">GPY51_18150</name>
</gene>
<keyword evidence="2" id="KW-0945">Host-virus interaction</keyword>
<dbReference type="Proteomes" id="UP000479300">
    <property type="component" value="Unassembled WGS sequence"/>
</dbReference>
<dbReference type="CDD" id="cd22641">
    <property type="entry name" value="C24-like"/>
    <property type="match status" value="1"/>
</dbReference>
<accession>A0A6L9JMW1</accession>
<dbReference type="KEGG" id="plum:A4R40_08665"/>
<dbReference type="Gene3D" id="2.10.25.20">
    <property type="entry name" value="reovirus attachment protein sigma1, domain 1"/>
    <property type="match status" value="1"/>
</dbReference>
<evidence type="ECO:0000256" key="1">
    <source>
        <dbReference type="ARBA" id="ARBA00004328"/>
    </source>
</evidence>
<dbReference type="InterPro" id="IPR009013">
    <property type="entry name" value="Attachment_protein_shaft_sf"/>
</dbReference>
<dbReference type="SUPFAM" id="SSF88874">
    <property type="entry name" value="Receptor-binding domain of short tail fibre protein gp12"/>
    <property type="match status" value="1"/>
</dbReference>
<feature type="compositionally biased region" description="Low complexity" evidence="3">
    <location>
        <begin position="305"/>
        <end position="325"/>
    </location>
</feature>
<dbReference type="AlphaFoldDB" id="A0A6L9JMW1"/>
<name>A0A6L9JMW1_PHOLM</name>
<reference evidence="5 6" key="1">
    <citation type="submission" date="2019-12" db="EMBL/GenBank/DDBJ databases">
        <title>Engineering Photorhabdus to improve their lethality against agricultural pests.</title>
        <authorList>
            <person name="Machado R.A.R."/>
        </authorList>
    </citation>
    <scope>NUCLEOTIDE SEQUENCE [LARGE SCALE GENOMIC DNA]</scope>
    <source>
        <strain evidence="5 6">EN01</strain>
    </source>
</reference>